<dbReference type="Proteomes" id="UP000021053">
    <property type="component" value="Unassembled WGS sequence"/>
</dbReference>
<keyword evidence="2 3" id="KW-0808">Transferase</keyword>
<dbReference type="PANTHER" id="PTHR12526">
    <property type="entry name" value="GLYCOSYLTRANSFERASE"/>
    <property type="match status" value="1"/>
</dbReference>
<gene>
    <name evidence="3" type="ORF">CryarDRAFT_0924</name>
</gene>
<dbReference type="AlphaFoldDB" id="A0A010YXG7"/>
<dbReference type="Pfam" id="PF13692">
    <property type="entry name" value="Glyco_trans_1_4"/>
    <property type="match status" value="1"/>
</dbReference>
<sequence length="372" mass="40430">MRWLAFGTYDVQRHPRVAVLLDGLRESGEEVVEVNDPLPLDTAGRVQMLRQPWRLPILAWQLGRCWSRLISGARKARRSGDVDAVLVGYLGHFDVRLARFLFRKTPIVLDHLVSAAGTATDRGLAGSGGFKQKLLRWIDRKALGSADVVLVDTPEHLDALPADVQPRAVVTPVGATKPWFEQYRAEASTPEQLRVVFVGLFTPLHGTAYLGDALAELADDPRIVVTMVGKGQDHADCKERAAANPNVTWVDWVRGEELPAFVAGHDVSLGIFGTTAKAQNVVPTKVYQGAAAGCAVLTSDTPPQRAMLGDTAVFVPPGDASALAAALRTLADDRDLLERHRRQAHERALEHFTAVGVVAGLLDRVRQPAPAR</sequence>
<dbReference type="GO" id="GO:0016757">
    <property type="term" value="F:glycosyltransferase activity"/>
    <property type="evidence" value="ECO:0007669"/>
    <property type="project" value="UniProtKB-KW"/>
</dbReference>
<organism evidence="3 4">
    <name type="scientific">Cryptosporangium arvum DSM 44712</name>
    <dbReference type="NCBI Taxonomy" id="927661"/>
    <lineage>
        <taxon>Bacteria</taxon>
        <taxon>Bacillati</taxon>
        <taxon>Actinomycetota</taxon>
        <taxon>Actinomycetes</taxon>
        <taxon>Cryptosporangiales</taxon>
        <taxon>Cryptosporangiaceae</taxon>
        <taxon>Cryptosporangium</taxon>
    </lineage>
</organism>
<dbReference type="SUPFAM" id="SSF53756">
    <property type="entry name" value="UDP-Glycosyltransferase/glycogen phosphorylase"/>
    <property type="match status" value="1"/>
</dbReference>
<name>A0A010YXG7_9ACTN</name>
<evidence type="ECO:0000313" key="3">
    <source>
        <dbReference type="EMBL" id="EXG79873.1"/>
    </source>
</evidence>
<dbReference type="RefSeq" id="WP_157017349.1">
    <property type="nucleotide sequence ID" value="NZ_KK073874.1"/>
</dbReference>
<dbReference type="PANTHER" id="PTHR12526:SF510">
    <property type="entry name" value="D-INOSITOL 3-PHOSPHATE GLYCOSYLTRANSFERASE"/>
    <property type="match status" value="1"/>
</dbReference>
<accession>A0A010YXG7</accession>
<dbReference type="HOGENOM" id="CLU_041762_1_0_11"/>
<evidence type="ECO:0000256" key="2">
    <source>
        <dbReference type="ARBA" id="ARBA00022679"/>
    </source>
</evidence>
<dbReference type="PATRIC" id="fig|927661.3.peg.908"/>
<keyword evidence="4" id="KW-1185">Reference proteome</keyword>
<keyword evidence="1" id="KW-0328">Glycosyltransferase</keyword>
<reference evidence="3 4" key="1">
    <citation type="submission" date="2013-07" db="EMBL/GenBank/DDBJ databases">
        <authorList>
            <consortium name="DOE Joint Genome Institute"/>
            <person name="Eisen J."/>
            <person name="Huntemann M."/>
            <person name="Han J."/>
            <person name="Chen A."/>
            <person name="Kyrpides N."/>
            <person name="Mavromatis K."/>
            <person name="Markowitz V."/>
            <person name="Palaniappan K."/>
            <person name="Ivanova N."/>
            <person name="Schaumberg A."/>
            <person name="Pati A."/>
            <person name="Liolios K."/>
            <person name="Nordberg H.P."/>
            <person name="Cantor M.N."/>
            <person name="Hua S.X."/>
            <person name="Woyke T."/>
        </authorList>
    </citation>
    <scope>NUCLEOTIDE SEQUENCE [LARGE SCALE GENOMIC DNA]</scope>
    <source>
        <strain evidence="3 4">DSM 44712</strain>
    </source>
</reference>
<evidence type="ECO:0000313" key="4">
    <source>
        <dbReference type="Proteomes" id="UP000021053"/>
    </source>
</evidence>
<dbReference type="EMBL" id="JFBT01000001">
    <property type="protein sequence ID" value="EXG79873.1"/>
    <property type="molecule type" value="Genomic_DNA"/>
</dbReference>
<protein>
    <submittedName>
        <fullName evidence="3">Glycosyltransferase</fullName>
    </submittedName>
</protein>
<proteinExistence type="predicted"/>
<dbReference type="OrthoDB" id="9790710at2"/>
<comment type="caution">
    <text evidence="3">The sequence shown here is derived from an EMBL/GenBank/DDBJ whole genome shotgun (WGS) entry which is preliminary data.</text>
</comment>
<dbReference type="Gene3D" id="3.40.50.2000">
    <property type="entry name" value="Glycogen Phosphorylase B"/>
    <property type="match status" value="1"/>
</dbReference>
<evidence type="ECO:0000256" key="1">
    <source>
        <dbReference type="ARBA" id="ARBA00022676"/>
    </source>
</evidence>